<sequence>MSSTNNNKATASGNATAAAATGAGHRGAAARVNPDMEIYNRFGGSAAAGKEQERRFVKYGFVVDEFNKATKKNRDIYQYGVVQKTLRDNERIKVEKEIAEAKEVIRKGEARMAAMQAADDKYKAQHGAACAQGEADALKLKKFDGYVALDHDEEPSELLRK</sequence>
<keyword evidence="4" id="KW-1185">Reference proteome</keyword>
<name>A0A9Q9EF74_9PEZI</name>
<accession>A0A9Q9EF74</accession>
<reference evidence="3" key="1">
    <citation type="submission" date="2022-06" db="EMBL/GenBank/DDBJ databases">
        <title>Complete genome sequences of two strains of the flax pathogen Septoria linicola.</title>
        <authorList>
            <person name="Lapalu N."/>
            <person name="Simon A."/>
            <person name="Demenou B."/>
            <person name="Paumier D."/>
            <person name="Guillot M.-P."/>
            <person name="Gout L."/>
            <person name="Valade R."/>
        </authorList>
    </citation>
    <scope>NUCLEOTIDE SEQUENCE</scope>
    <source>
        <strain evidence="3">SE15195</strain>
    </source>
</reference>
<feature type="coiled-coil region" evidence="1">
    <location>
        <begin position="82"/>
        <end position="118"/>
    </location>
</feature>
<evidence type="ECO:0000256" key="2">
    <source>
        <dbReference type="SAM" id="MobiDB-lite"/>
    </source>
</evidence>
<dbReference type="Proteomes" id="UP001056384">
    <property type="component" value="Chromosome 1"/>
</dbReference>
<dbReference type="AlphaFoldDB" id="A0A9Q9EF74"/>
<evidence type="ECO:0000256" key="1">
    <source>
        <dbReference type="SAM" id="Coils"/>
    </source>
</evidence>
<gene>
    <name evidence="3" type="ORF">Slin15195_G002270</name>
</gene>
<evidence type="ECO:0000313" key="3">
    <source>
        <dbReference type="EMBL" id="USW46908.1"/>
    </source>
</evidence>
<dbReference type="EMBL" id="CP099418">
    <property type="protein sequence ID" value="USW46908.1"/>
    <property type="molecule type" value="Genomic_DNA"/>
</dbReference>
<protein>
    <submittedName>
        <fullName evidence="3">Uncharacterized protein</fullName>
    </submittedName>
</protein>
<proteinExistence type="predicted"/>
<dbReference type="OrthoDB" id="3646062at2759"/>
<feature type="region of interest" description="Disordered" evidence="2">
    <location>
        <begin position="1"/>
        <end position="27"/>
    </location>
</feature>
<organism evidence="3 4">
    <name type="scientific">Septoria linicola</name>
    <dbReference type="NCBI Taxonomy" id="215465"/>
    <lineage>
        <taxon>Eukaryota</taxon>
        <taxon>Fungi</taxon>
        <taxon>Dikarya</taxon>
        <taxon>Ascomycota</taxon>
        <taxon>Pezizomycotina</taxon>
        <taxon>Dothideomycetes</taxon>
        <taxon>Dothideomycetidae</taxon>
        <taxon>Mycosphaerellales</taxon>
        <taxon>Mycosphaerellaceae</taxon>
        <taxon>Septoria</taxon>
    </lineage>
</organism>
<evidence type="ECO:0000313" key="4">
    <source>
        <dbReference type="Proteomes" id="UP001056384"/>
    </source>
</evidence>
<keyword evidence="1" id="KW-0175">Coiled coil</keyword>